<protein>
    <submittedName>
        <fullName evidence="2">Uncharacterized protein</fullName>
    </submittedName>
</protein>
<feature type="non-terminal residue" evidence="2">
    <location>
        <position position="176"/>
    </location>
</feature>
<feature type="region of interest" description="Disordered" evidence="1">
    <location>
        <begin position="15"/>
        <end position="41"/>
    </location>
</feature>
<keyword evidence="3" id="KW-1185">Reference proteome</keyword>
<accession>A0A8K0T3A0</accession>
<reference evidence="2" key="1">
    <citation type="journal article" date="2021" name="Nat. Commun.">
        <title>Genetic determinants of endophytism in the Arabidopsis root mycobiome.</title>
        <authorList>
            <person name="Mesny F."/>
            <person name="Miyauchi S."/>
            <person name="Thiergart T."/>
            <person name="Pickel B."/>
            <person name="Atanasova L."/>
            <person name="Karlsson M."/>
            <person name="Huettel B."/>
            <person name="Barry K.W."/>
            <person name="Haridas S."/>
            <person name="Chen C."/>
            <person name="Bauer D."/>
            <person name="Andreopoulos W."/>
            <person name="Pangilinan J."/>
            <person name="LaButti K."/>
            <person name="Riley R."/>
            <person name="Lipzen A."/>
            <person name="Clum A."/>
            <person name="Drula E."/>
            <person name="Henrissat B."/>
            <person name="Kohler A."/>
            <person name="Grigoriev I.V."/>
            <person name="Martin F.M."/>
            <person name="Hacquard S."/>
        </authorList>
    </citation>
    <scope>NUCLEOTIDE SEQUENCE</scope>
    <source>
        <strain evidence="2">MPI-CAGE-CH-0235</strain>
    </source>
</reference>
<proteinExistence type="predicted"/>
<comment type="caution">
    <text evidence="2">The sequence shown here is derived from an EMBL/GenBank/DDBJ whole genome shotgun (WGS) entry which is preliminary data.</text>
</comment>
<dbReference type="EMBL" id="JAGPNK010000001">
    <property type="protein sequence ID" value="KAH7329088.1"/>
    <property type="molecule type" value="Genomic_DNA"/>
</dbReference>
<dbReference type="Proteomes" id="UP000813444">
    <property type="component" value="Unassembled WGS sequence"/>
</dbReference>
<gene>
    <name evidence="2" type="ORF">B0I35DRAFT_419277</name>
</gene>
<evidence type="ECO:0000313" key="3">
    <source>
        <dbReference type="Proteomes" id="UP000813444"/>
    </source>
</evidence>
<organism evidence="2 3">
    <name type="scientific">Stachybotrys elegans</name>
    <dbReference type="NCBI Taxonomy" id="80388"/>
    <lineage>
        <taxon>Eukaryota</taxon>
        <taxon>Fungi</taxon>
        <taxon>Dikarya</taxon>
        <taxon>Ascomycota</taxon>
        <taxon>Pezizomycotina</taxon>
        <taxon>Sordariomycetes</taxon>
        <taxon>Hypocreomycetidae</taxon>
        <taxon>Hypocreales</taxon>
        <taxon>Stachybotryaceae</taxon>
        <taxon>Stachybotrys</taxon>
    </lineage>
</organism>
<evidence type="ECO:0000256" key="1">
    <source>
        <dbReference type="SAM" id="MobiDB-lite"/>
    </source>
</evidence>
<name>A0A8K0T3A0_9HYPO</name>
<feature type="region of interest" description="Disordered" evidence="1">
    <location>
        <begin position="111"/>
        <end position="138"/>
    </location>
</feature>
<evidence type="ECO:0000313" key="2">
    <source>
        <dbReference type="EMBL" id="KAH7329088.1"/>
    </source>
</evidence>
<dbReference type="AlphaFoldDB" id="A0A8K0T3A0"/>
<sequence>MVAAATPYILRSDSLPREIGKEREKEGGSNPHPPPDNTPRAALLARNTSSLCFFRPSIITALFSQGTPIAINWALGLFHPTPSSTSSAPLTWLAPAVLIWKPCFFKTPTHPPRDNHHLARRPVPVRLPSTPTGARARQHETTRFVRLCPTTVSVVRPAEKKKKDPSHLAIESLRAL</sequence>
<feature type="compositionally biased region" description="Basic and acidic residues" evidence="1">
    <location>
        <begin position="15"/>
        <end position="27"/>
    </location>
</feature>